<evidence type="ECO:0000313" key="7">
    <source>
        <dbReference type="Proteomes" id="UP001474181"/>
    </source>
</evidence>
<dbReference type="InterPro" id="IPR036259">
    <property type="entry name" value="MFS_trans_sf"/>
</dbReference>
<reference evidence="6 7" key="1">
    <citation type="submission" date="2024-06" db="EMBL/GenBank/DDBJ databases">
        <title>The Natural Products Discovery Center: Release of the First 8490 Sequenced Strains for Exploring Actinobacteria Biosynthetic Diversity.</title>
        <authorList>
            <person name="Kalkreuter E."/>
            <person name="Kautsar S.A."/>
            <person name="Yang D."/>
            <person name="Bader C.D."/>
            <person name="Teijaro C.N."/>
            <person name="Fluegel L."/>
            <person name="Davis C.M."/>
            <person name="Simpson J.R."/>
            <person name="Lauterbach L."/>
            <person name="Steele A.D."/>
            <person name="Gui C."/>
            <person name="Meng S."/>
            <person name="Li G."/>
            <person name="Viehrig K."/>
            <person name="Ye F."/>
            <person name="Su P."/>
            <person name="Kiefer A.F."/>
            <person name="Nichols A."/>
            <person name="Cepeda A.J."/>
            <person name="Yan W."/>
            <person name="Fan B."/>
            <person name="Jiang Y."/>
            <person name="Adhikari A."/>
            <person name="Zheng C.-J."/>
            <person name="Schuster L."/>
            <person name="Cowan T.M."/>
            <person name="Smanski M.J."/>
            <person name="Chevrette M.G."/>
            <person name="De Carvalho L.P.S."/>
            <person name="Shen B."/>
        </authorList>
    </citation>
    <scope>NUCLEOTIDE SEQUENCE [LARGE SCALE GENOMIC DNA]</scope>
    <source>
        <strain evidence="6 7">NPDC000234</strain>
    </source>
</reference>
<proteinExistence type="predicted"/>
<keyword evidence="4" id="KW-1133">Transmembrane helix</keyword>
<sequence>EDAGFVVAGVGLGAGSAATSNAALSLAEPSRTGMATGTVNTMRQIGLATGVAVLGSVFQRRVTDAMSDRLAATGLPHDTIAALSEAVGSGAGARAAAGVPGPLRPAVTEAARVATASGLDDILRIGAVAAGVCAVVALLTIRRETPVPEAVVVTAPARPGGAAEPADVPDGFEDVVRET</sequence>
<accession>A0ABV1WZA0</accession>
<dbReference type="EMBL" id="JBEPEK010000154">
    <property type="protein sequence ID" value="MER7182095.1"/>
    <property type="molecule type" value="Genomic_DNA"/>
</dbReference>
<evidence type="ECO:0000256" key="4">
    <source>
        <dbReference type="ARBA" id="ARBA00022989"/>
    </source>
</evidence>
<evidence type="ECO:0000256" key="2">
    <source>
        <dbReference type="ARBA" id="ARBA00022448"/>
    </source>
</evidence>
<keyword evidence="7" id="KW-1185">Reference proteome</keyword>
<evidence type="ECO:0000256" key="3">
    <source>
        <dbReference type="ARBA" id="ARBA00022692"/>
    </source>
</evidence>
<organism evidence="6 7">
    <name type="scientific">Streptomyces hyaluromycini</name>
    <dbReference type="NCBI Taxonomy" id="1377993"/>
    <lineage>
        <taxon>Bacteria</taxon>
        <taxon>Bacillati</taxon>
        <taxon>Actinomycetota</taxon>
        <taxon>Actinomycetes</taxon>
        <taxon>Kitasatosporales</taxon>
        <taxon>Streptomycetaceae</taxon>
        <taxon>Streptomyces</taxon>
    </lineage>
</organism>
<dbReference type="PANTHER" id="PTHR23501:SF191">
    <property type="entry name" value="VACUOLAR BASIC AMINO ACID TRANSPORTER 4"/>
    <property type="match status" value="1"/>
</dbReference>
<keyword evidence="3" id="KW-0812">Transmembrane</keyword>
<dbReference type="SUPFAM" id="SSF103473">
    <property type="entry name" value="MFS general substrate transporter"/>
    <property type="match status" value="1"/>
</dbReference>
<dbReference type="Proteomes" id="UP001474181">
    <property type="component" value="Unassembled WGS sequence"/>
</dbReference>
<dbReference type="PANTHER" id="PTHR23501">
    <property type="entry name" value="MAJOR FACILITATOR SUPERFAMILY"/>
    <property type="match status" value="1"/>
</dbReference>
<evidence type="ECO:0000313" key="6">
    <source>
        <dbReference type="EMBL" id="MER7182095.1"/>
    </source>
</evidence>
<gene>
    <name evidence="6" type="ORF">ABT404_21845</name>
</gene>
<keyword evidence="2" id="KW-0813">Transport</keyword>
<feature type="non-terminal residue" evidence="6">
    <location>
        <position position="1"/>
    </location>
</feature>
<evidence type="ECO:0008006" key="8">
    <source>
        <dbReference type="Google" id="ProtNLM"/>
    </source>
</evidence>
<comment type="caution">
    <text evidence="6">The sequence shown here is derived from an EMBL/GenBank/DDBJ whole genome shotgun (WGS) entry which is preliminary data.</text>
</comment>
<evidence type="ECO:0000256" key="1">
    <source>
        <dbReference type="ARBA" id="ARBA00004429"/>
    </source>
</evidence>
<keyword evidence="5" id="KW-0472">Membrane</keyword>
<comment type="subcellular location">
    <subcellularLocation>
        <location evidence="1">Cell inner membrane</location>
        <topology evidence="1">Multi-pass membrane protein</topology>
    </subcellularLocation>
</comment>
<name>A0ABV1WZA0_9ACTN</name>
<evidence type="ECO:0000256" key="5">
    <source>
        <dbReference type="ARBA" id="ARBA00023136"/>
    </source>
</evidence>
<protein>
    <recommendedName>
        <fullName evidence="8">MFS transporter</fullName>
    </recommendedName>
</protein>